<dbReference type="Pfam" id="PF02653">
    <property type="entry name" value="BPD_transp_2"/>
    <property type="match status" value="1"/>
</dbReference>
<feature type="transmembrane region" description="Helical" evidence="6">
    <location>
        <begin position="169"/>
        <end position="187"/>
    </location>
</feature>
<keyword evidence="3 6" id="KW-0812">Transmembrane</keyword>
<organism evidence="7 8">
    <name type="scientific">Xanthobacter tagetidis</name>
    <dbReference type="NCBI Taxonomy" id="60216"/>
    <lineage>
        <taxon>Bacteria</taxon>
        <taxon>Pseudomonadati</taxon>
        <taxon>Pseudomonadota</taxon>
        <taxon>Alphaproteobacteria</taxon>
        <taxon>Hyphomicrobiales</taxon>
        <taxon>Xanthobacteraceae</taxon>
        <taxon>Xanthobacter</taxon>
    </lineage>
</organism>
<gene>
    <name evidence="7" type="ORF">D9R14_11095</name>
</gene>
<feature type="transmembrane region" description="Helical" evidence="6">
    <location>
        <begin position="6"/>
        <end position="26"/>
    </location>
</feature>
<evidence type="ECO:0000313" key="8">
    <source>
        <dbReference type="Proteomes" id="UP000269692"/>
    </source>
</evidence>
<dbReference type="RefSeq" id="WP_121623401.1">
    <property type="nucleotide sequence ID" value="NZ_JACIIW010000001.1"/>
</dbReference>
<comment type="caution">
    <text evidence="7">The sequence shown here is derived from an EMBL/GenBank/DDBJ whole genome shotgun (WGS) entry which is preliminary data.</text>
</comment>
<evidence type="ECO:0000256" key="2">
    <source>
        <dbReference type="ARBA" id="ARBA00022475"/>
    </source>
</evidence>
<comment type="subcellular location">
    <subcellularLocation>
        <location evidence="1">Cell membrane</location>
        <topology evidence="1">Multi-pass membrane protein</topology>
    </subcellularLocation>
</comment>
<evidence type="ECO:0000256" key="1">
    <source>
        <dbReference type="ARBA" id="ARBA00004651"/>
    </source>
</evidence>
<keyword evidence="8" id="KW-1185">Reference proteome</keyword>
<feature type="transmembrane region" description="Helical" evidence="6">
    <location>
        <begin position="84"/>
        <end position="104"/>
    </location>
</feature>
<sequence>MSGYALQIGAILCVHVIAAYAAYMTLAAGQLNLGIAGFMALGAYGSAVLSNAGWAMPQSIAGAVLLASLVGLCVSYPVLRARGIYLTIATLAFSEVVVALILNMESLGAASGLVVVGHLGFWPILWVTLGVVALVVFLASTRFGLCLTAIRNDAQGAAVFGVRTRRIEVTAFTIGAALAGLAGALYAHHFSYVEAQRFNVLLSTYAVLYTLLGGLQTPLGPLVGAALFTLAPELLRGTDEWRYVTFGAVIVVLMLLRSEGLFTRSFIHNLMHRRPAT</sequence>
<accession>A0A3L7AF70</accession>
<dbReference type="EMBL" id="RCTF01000008">
    <property type="protein sequence ID" value="RLP78348.1"/>
    <property type="molecule type" value="Genomic_DNA"/>
</dbReference>
<dbReference type="AlphaFoldDB" id="A0A3L7AF70"/>
<dbReference type="Proteomes" id="UP000269692">
    <property type="component" value="Unassembled WGS sequence"/>
</dbReference>
<feature type="transmembrane region" description="Helical" evidence="6">
    <location>
        <begin position="124"/>
        <end position="148"/>
    </location>
</feature>
<dbReference type="OrthoDB" id="5448271at2"/>
<reference evidence="7 8" key="1">
    <citation type="submission" date="2018-10" db="EMBL/GenBank/DDBJ databases">
        <title>Xanthobacter tagetidis genome sequencing and assembly.</title>
        <authorList>
            <person name="Maclea K.S."/>
            <person name="Goen A.E."/>
            <person name="Fatima S.A."/>
        </authorList>
    </citation>
    <scope>NUCLEOTIDE SEQUENCE [LARGE SCALE GENOMIC DNA]</scope>
    <source>
        <strain evidence="7 8">ATCC 700314</strain>
    </source>
</reference>
<keyword evidence="5 6" id="KW-0472">Membrane</keyword>
<feature type="transmembrane region" description="Helical" evidence="6">
    <location>
        <begin position="243"/>
        <end position="267"/>
    </location>
</feature>
<dbReference type="GO" id="GO:0005886">
    <property type="term" value="C:plasma membrane"/>
    <property type="evidence" value="ECO:0007669"/>
    <property type="project" value="UniProtKB-SubCell"/>
</dbReference>
<keyword evidence="4 6" id="KW-1133">Transmembrane helix</keyword>
<evidence type="ECO:0000256" key="4">
    <source>
        <dbReference type="ARBA" id="ARBA00022989"/>
    </source>
</evidence>
<feature type="transmembrane region" description="Helical" evidence="6">
    <location>
        <begin position="33"/>
        <end position="54"/>
    </location>
</feature>
<evidence type="ECO:0000313" key="7">
    <source>
        <dbReference type="EMBL" id="RLP78348.1"/>
    </source>
</evidence>
<proteinExistence type="predicted"/>
<dbReference type="PANTHER" id="PTHR30482:SF20">
    <property type="entry name" value="HIGH-AFFINITY BRANCHED-CHAIN AMINO ACID TRANSPORT SYSTEM PERMEASE PROTEIN LIVM"/>
    <property type="match status" value="1"/>
</dbReference>
<dbReference type="PANTHER" id="PTHR30482">
    <property type="entry name" value="HIGH-AFFINITY BRANCHED-CHAIN AMINO ACID TRANSPORT SYSTEM PERMEASE"/>
    <property type="match status" value="1"/>
</dbReference>
<protein>
    <submittedName>
        <fullName evidence="7">Branched-chain amino acid ABC transporter permease</fullName>
    </submittedName>
</protein>
<name>A0A3L7AF70_9HYPH</name>
<dbReference type="CDD" id="cd06581">
    <property type="entry name" value="TM_PBP1_LivM_like"/>
    <property type="match status" value="1"/>
</dbReference>
<dbReference type="GO" id="GO:0015658">
    <property type="term" value="F:branched-chain amino acid transmembrane transporter activity"/>
    <property type="evidence" value="ECO:0007669"/>
    <property type="project" value="InterPro"/>
</dbReference>
<keyword evidence="2" id="KW-1003">Cell membrane</keyword>
<feature type="transmembrane region" description="Helical" evidence="6">
    <location>
        <begin position="60"/>
        <end position="79"/>
    </location>
</feature>
<feature type="transmembrane region" description="Helical" evidence="6">
    <location>
        <begin position="207"/>
        <end position="231"/>
    </location>
</feature>
<dbReference type="InterPro" id="IPR043428">
    <property type="entry name" value="LivM-like"/>
</dbReference>
<evidence type="ECO:0000256" key="3">
    <source>
        <dbReference type="ARBA" id="ARBA00022692"/>
    </source>
</evidence>
<evidence type="ECO:0000256" key="6">
    <source>
        <dbReference type="SAM" id="Phobius"/>
    </source>
</evidence>
<evidence type="ECO:0000256" key="5">
    <source>
        <dbReference type="ARBA" id="ARBA00023136"/>
    </source>
</evidence>
<dbReference type="InterPro" id="IPR001851">
    <property type="entry name" value="ABC_transp_permease"/>
</dbReference>